<keyword evidence="1" id="KW-0472">Membrane</keyword>
<proteinExistence type="predicted"/>
<dbReference type="KEGG" id="ocn:CUC15_05735"/>
<feature type="transmembrane region" description="Helical" evidence="1">
    <location>
        <begin position="12"/>
        <end position="38"/>
    </location>
</feature>
<keyword evidence="3" id="KW-1185">Reference proteome</keyword>
<feature type="transmembrane region" description="Helical" evidence="1">
    <location>
        <begin position="84"/>
        <end position="102"/>
    </location>
</feature>
<evidence type="ECO:0000256" key="1">
    <source>
        <dbReference type="SAM" id="Phobius"/>
    </source>
</evidence>
<keyword evidence="1" id="KW-0812">Transmembrane</keyword>
<evidence type="ECO:0000313" key="2">
    <source>
        <dbReference type="EMBL" id="AXI08448.1"/>
    </source>
</evidence>
<feature type="transmembrane region" description="Helical" evidence="1">
    <location>
        <begin position="44"/>
        <end position="72"/>
    </location>
</feature>
<organism evidence="2 3">
    <name type="scientific">Oceanobacillus zhaokaii</name>
    <dbReference type="NCBI Taxonomy" id="2052660"/>
    <lineage>
        <taxon>Bacteria</taxon>
        <taxon>Bacillati</taxon>
        <taxon>Bacillota</taxon>
        <taxon>Bacilli</taxon>
        <taxon>Bacillales</taxon>
        <taxon>Bacillaceae</taxon>
        <taxon>Oceanobacillus</taxon>
    </lineage>
</organism>
<sequence length="198" mass="23091">MEKKLVNWLFKWVFVVYFFFVVYILSISISEVIINAILPDQMTYLKVILIIIVAVLLSLIGTMVIHLFNLGFNDHQKFRNRFEVSNLVFIFVTGLLTVLPLLNKSLRINDTSSFIARLINDQEINAIITLVFFIATFNYNIYKPIFFLDDDIKINKIETAINKIQGSNLIRKIIRIVFWVTLVIVIINSIYFFNGLTE</sequence>
<dbReference type="AlphaFoldDB" id="A0A345PEL8"/>
<keyword evidence="1" id="KW-1133">Transmembrane helix</keyword>
<gene>
    <name evidence="2" type="ORF">CUC15_05735</name>
</gene>
<reference evidence="3" key="1">
    <citation type="submission" date="2017-11" db="EMBL/GenBank/DDBJ databases">
        <authorList>
            <person name="Zhu W."/>
        </authorList>
    </citation>
    <scope>NUCLEOTIDE SEQUENCE [LARGE SCALE GENOMIC DNA]</scope>
    <source>
        <strain evidence="3">160</strain>
    </source>
</reference>
<accession>A0A345PEL8</accession>
<feature type="transmembrane region" description="Helical" evidence="1">
    <location>
        <begin position="122"/>
        <end position="142"/>
    </location>
</feature>
<dbReference type="Proteomes" id="UP000253908">
    <property type="component" value="Chromosome"/>
</dbReference>
<dbReference type="EMBL" id="CP024848">
    <property type="protein sequence ID" value="AXI08448.1"/>
    <property type="molecule type" value="Genomic_DNA"/>
</dbReference>
<name>A0A345PEL8_9BACI</name>
<evidence type="ECO:0000313" key="3">
    <source>
        <dbReference type="Proteomes" id="UP000253908"/>
    </source>
</evidence>
<feature type="transmembrane region" description="Helical" evidence="1">
    <location>
        <begin position="173"/>
        <end position="193"/>
    </location>
</feature>
<protein>
    <submittedName>
        <fullName evidence="2">Uncharacterized protein</fullName>
    </submittedName>
</protein>
<dbReference type="RefSeq" id="WP_114915743.1">
    <property type="nucleotide sequence ID" value="NZ_CP024848.1"/>
</dbReference>